<dbReference type="GO" id="GO:0008889">
    <property type="term" value="F:glycerophosphodiester phosphodiesterase activity"/>
    <property type="evidence" value="ECO:0007669"/>
    <property type="project" value="UniProtKB-EC"/>
</dbReference>
<dbReference type="PANTHER" id="PTHR46211:SF1">
    <property type="entry name" value="GLYCEROPHOSPHODIESTER PHOSPHODIESTERASE, CYTOPLASMIC"/>
    <property type="match status" value="1"/>
</dbReference>
<evidence type="ECO:0000256" key="1">
    <source>
        <dbReference type="SAM" id="MobiDB-lite"/>
    </source>
</evidence>
<name>A0A7W5CFB4_9BACL</name>
<dbReference type="Proteomes" id="UP000518605">
    <property type="component" value="Unassembled WGS sequence"/>
</dbReference>
<dbReference type="PROSITE" id="PS51704">
    <property type="entry name" value="GP_PDE"/>
    <property type="match status" value="1"/>
</dbReference>
<evidence type="ECO:0000259" key="2">
    <source>
        <dbReference type="PROSITE" id="PS51704"/>
    </source>
</evidence>
<feature type="domain" description="GP-PDE" evidence="2">
    <location>
        <begin position="39"/>
        <end position="322"/>
    </location>
</feature>
<dbReference type="RefSeq" id="WP_183571461.1">
    <property type="nucleotide sequence ID" value="NZ_CBCSLB010000038.1"/>
</dbReference>
<accession>A0A7W5CFB4</accession>
<evidence type="ECO:0000313" key="4">
    <source>
        <dbReference type="Proteomes" id="UP000518605"/>
    </source>
</evidence>
<keyword evidence="4" id="KW-1185">Reference proteome</keyword>
<keyword evidence="3" id="KW-0378">Hydrolase</keyword>
<dbReference type="InterPro" id="IPR030395">
    <property type="entry name" value="GP_PDE_dom"/>
</dbReference>
<organism evidence="3 4">
    <name type="scientific">Paenibacillus endophyticus</name>
    <dbReference type="NCBI Taxonomy" id="1294268"/>
    <lineage>
        <taxon>Bacteria</taxon>
        <taxon>Bacillati</taxon>
        <taxon>Bacillota</taxon>
        <taxon>Bacilli</taxon>
        <taxon>Bacillales</taxon>
        <taxon>Paenibacillaceae</taxon>
        <taxon>Paenibacillus</taxon>
    </lineage>
</organism>
<gene>
    <name evidence="3" type="ORF">FHS16_006332</name>
</gene>
<evidence type="ECO:0000313" key="3">
    <source>
        <dbReference type="EMBL" id="MBB3156210.1"/>
    </source>
</evidence>
<reference evidence="3 4" key="1">
    <citation type="submission" date="2020-08" db="EMBL/GenBank/DDBJ databases">
        <title>Genomic Encyclopedia of Type Strains, Phase III (KMG-III): the genomes of soil and plant-associated and newly described type strains.</title>
        <authorList>
            <person name="Whitman W."/>
        </authorList>
    </citation>
    <scope>NUCLEOTIDE SEQUENCE [LARGE SCALE GENOMIC DNA]</scope>
    <source>
        <strain evidence="3 4">CECT 8234</strain>
    </source>
</reference>
<feature type="compositionally biased region" description="Basic and acidic residues" evidence="1">
    <location>
        <begin position="120"/>
        <end position="156"/>
    </location>
</feature>
<comment type="caution">
    <text evidence="3">The sequence shown here is derived from an EMBL/GenBank/DDBJ whole genome shotgun (WGS) entry which is preliminary data.</text>
</comment>
<dbReference type="EC" id="3.1.4.46" evidence="3"/>
<dbReference type="SUPFAM" id="SSF51695">
    <property type="entry name" value="PLC-like phosphodiesterases"/>
    <property type="match status" value="1"/>
</dbReference>
<dbReference type="Gene3D" id="3.20.20.190">
    <property type="entry name" value="Phosphatidylinositol (PI) phosphodiesterase"/>
    <property type="match status" value="1"/>
</dbReference>
<dbReference type="PANTHER" id="PTHR46211">
    <property type="entry name" value="GLYCEROPHOSPHORYL DIESTER PHOSPHODIESTERASE"/>
    <property type="match status" value="1"/>
</dbReference>
<dbReference type="EMBL" id="JACHXW010000034">
    <property type="protein sequence ID" value="MBB3156210.1"/>
    <property type="molecule type" value="Genomic_DNA"/>
</dbReference>
<dbReference type="AlphaFoldDB" id="A0A7W5CFB4"/>
<protein>
    <submittedName>
        <fullName evidence="3">Glycerophosphoryl diester phosphodiesterase</fullName>
        <ecNumber evidence="3">3.1.4.46</ecNumber>
    </submittedName>
</protein>
<proteinExistence type="predicted"/>
<dbReference type="Pfam" id="PF03009">
    <property type="entry name" value="GDPD"/>
    <property type="match status" value="1"/>
</dbReference>
<dbReference type="GO" id="GO:0006629">
    <property type="term" value="P:lipid metabolic process"/>
    <property type="evidence" value="ECO:0007669"/>
    <property type="project" value="InterPro"/>
</dbReference>
<feature type="region of interest" description="Disordered" evidence="1">
    <location>
        <begin position="111"/>
        <end position="156"/>
    </location>
</feature>
<sequence length="322" mass="35945">MMSGRDKAYVWRRIGIVLVLLGCATLIVSASNPNTPEGFLIIAHRGASGHEPENTMAAFEEAERLGSDFIEFDVQLSKDKELVVIHDDTVDRTTDHQGAVDDYTLDELENMDAPAGKSSSHAEKEETGTDKDEDGTGKDKEKDKEPEKDKEEEKEKIVSLEEVLDRFAGKMAMLIEIKDSKLYPGIEEQVAQVIRSYEKRLAAAGLGGHKSIVDLAERKNSMGIVIQSYDFESTRLMHNLLPNVPIAALVHEDKHPLPDATLDALTSFSAYIHYPKELLDKQTVERIHERGRKVIAWTIQNDEDMVKMKKLGVDGVITDYPG</sequence>
<dbReference type="InterPro" id="IPR017946">
    <property type="entry name" value="PLC-like_Pdiesterase_TIM-brl"/>
</dbReference>